<keyword evidence="2" id="KW-1185">Reference proteome</keyword>
<sequence>MGLLNYGDALGQAFAAGEKRHEVEDRQRGEPVHPRQRRGGAMRGGLSQLSWTVDVSNPQGKRATIWLTPSRTEPEPITGPVLVEWAMETVHLMLALENEIRKVASGNQLQL</sequence>
<protein>
    <submittedName>
        <fullName evidence="1">Uncharacterized protein</fullName>
    </submittedName>
</protein>
<evidence type="ECO:0000313" key="2">
    <source>
        <dbReference type="Proteomes" id="UP001062846"/>
    </source>
</evidence>
<comment type="caution">
    <text evidence="1">The sequence shown here is derived from an EMBL/GenBank/DDBJ whole genome shotgun (WGS) entry which is preliminary data.</text>
</comment>
<accession>A0ACC0PTP6</accession>
<dbReference type="Proteomes" id="UP001062846">
    <property type="component" value="Chromosome 2"/>
</dbReference>
<organism evidence="1 2">
    <name type="scientific">Rhododendron molle</name>
    <name type="common">Chinese azalea</name>
    <name type="synonym">Azalea mollis</name>
    <dbReference type="NCBI Taxonomy" id="49168"/>
    <lineage>
        <taxon>Eukaryota</taxon>
        <taxon>Viridiplantae</taxon>
        <taxon>Streptophyta</taxon>
        <taxon>Embryophyta</taxon>
        <taxon>Tracheophyta</taxon>
        <taxon>Spermatophyta</taxon>
        <taxon>Magnoliopsida</taxon>
        <taxon>eudicotyledons</taxon>
        <taxon>Gunneridae</taxon>
        <taxon>Pentapetalae</taxon>
        <taxon>asterids</taxon>
        <taxon>Ericales</taxon>
        <taxon>Ericaceae</taxon>
        <taxon>Ericoideae</taxon>
        <taxon>Rhodoreae</taxon>
        <taxon>Rhododendron</taxon>
    </lineage>
</organism>
<evidence type="ECO:0000313" key="1">
    <source>
        <dbReference type="EMBL" id="KAI8568519.1"/>
    </source>
</evidence>
<dbReference type="EMBL" id="CM046389">
    <property type="protein sequence ID" value="KAI8568519.1"/>
    <property type="molecule type" value="Genomic_DNA"/>
</dbReference>
<proteinExistence type="predicted"/>
<name>A0ACC0PTP6_RHOML</name>
<gene>
    <name evidence="1" type="ORF">RHMOL_Rhmol02G0206900</name>
</gene>
<reference evidence="1" key="1">
    <citation type="submission" date="2022-02" db="EMBL/GenBank/DDBJ databases">
        <title>Plant Genome Project.</title>
        <authorList>
            <person name="Zhang R.-G."/>
        </authorList>
    </citation>
    <scope>NUCLEOTIDE SEQUENCE</scope>
    <source>
        <strain evidence="1">AT1</strain>
    </source>
</reference>